<evidence type="ECO:0000256" key="2">
    <source>
        <dbReference type="ARBA" id="ARBA00009810"/>
    </source>
</evidence>
<dbReference type="Pfam" id="PF07715">
    <property type="entry name" value="Plug"/>
    <property type="match status" value="1"/>
</dbReference>
<comment type="caution">
    <text evidence="17">The sequence shown here is derived from an EMBL/GenBank/DDBJ whole genome shotgun (WGS) entry which is preliminary data.</text>
</comment>
<evidence type="ECO:0000256" key="6">
    <source>
        <dbReference type="ARBA" id="ARBA00022729"/>
    </source>
</evidence>
<evidence type="ECO:0000256" key="3">
    <source>
        <dbReference type="ARBA" id="ARBA00022448"/>
    </source>
</evidence>
<dbReference type="InterPro" id="IPR039426">
    <property type="entry name" value="TonB-dep_rcpt-like"/>
</dbReference>
<dbReference type="Proteomes" id="UP001200741">
    <property type="component" value="Unassembled WGS sequence"/>
</dbReference>
<reference evidence="17 18" key="1">
    <citation type="submission" date="2021-12" db="EMBL/GenBank/DDBJ databases">
        <title>Genome seq of P8.</title>
        <authorList>
            <person name="Seo T."/>
        </authorList>
    </citation>
    <scope>NUCLEOTIDE SEQUENCE [LARGE SCALE GENOMIC DNA]</scope>
    <source>
        <strain evidence="17 18">P8</strain>
    </source>
</reference>
<evidence type="ECO:0000256" key="9">
    <source>
        <dbReference type="ARBA" id="ARBA00023170"/>
    </source>
</evidence>
<organism evidence="17 18">
    <name type="scientific">Pelomonas cellulosilytica</name>
    <dbReference type="NCBI Taxonomy" id="2906762"/>
    <lineage>
        <taxon>Bacteria</taxon>
        <taxon>Pseudomonadati</taxon>
        <taxon>Pseudomonadota</taxon>
        <taxon>Betaproteobacteria</taxon>
        <taxon>Burkholderiales</taxon>
        <taxon>Sphaerotilaceae</taxon>
        <taxon>Roseateles</taxon>
    </lineage>
</organism>
<gene>
    <name evidence="17" type="ORF">LXT13_04395</name>
</gene>
<evidence type="ECO:0000259" key="16">
    <source>
        <dbReference type="Pfam" id="PF07715"/>
    </source>
</evidence>
<evidence type="ECO:0000256" key="5">
    <source>
        <dbReference type="ARBA" id="ARBA00022692"/>
    </source>
</evidence>
<keyword evidence="9 17" id="KW-0675">Receptor</keyword>
<dbReference type="InterPro" id="IPR010917">
    <property type="entry name" value="TonB_rcpt_CS"/>
</dbReference>
<keyword evidence="3 11" id="KW-0813">Transport</keyword>
<evidence type="ECO:0000256" key="13">
    <source>
        <dbReference type="RuleBase" id="RU003357"/>
    </source>
</evidence>
<comment type="similarity">
    <text evidence="2 11 13">Belongs to the TonB-dependent receptor family.</text>
</comment>
<feature type="chain" id="PRO_5047095797" evidence="14">
    <location>
        <begin position="25"/>
        <end position="988"/>
    </location>
</feature>
<accession>A0ABS8XPL8</accession>
<evidence type="ECO:0000259" key="15">
    <source>
        <dbReference type="Pfam" id="PF00593"/>
    </source>
</evidence>
<feature type="domain" description="TonB-dependent receptor-like beta-barrel" evidence="15">
    <location>
        <begin position="402"/>
        <end position="947"/>
    </location>
</feature>
<name>A0ABS8XPL8_9BURK</name>
<feature type="short sequence motif" description="TonB C-terminal box" evidence="12">
    <location>
        <begin position="971"/>
        <end position="988"/>
    </location>
</feature>
<keyword evidence="6 14" id="KW-0732">Signal</keyword>
<dbReference type="Pfam" id="PF00593">
    <property type="entry name" value="TonB_dep_Rec_b-barrel"/>
    <property type="match status" value="1"/>
</dbReference>
<evidence type="ECO:0000256" key="8">
    <source>
        <dbReference type="ARBA" id="ARBA00023136"/>
    </source>
</evidence>
<keyword evidence="7 13" id="KW-0798">TonB box</keyword>
<dbReference type="InterPro" id="IPR012910">
    <property type="entry name" value="Plug_dom"/>
</dbReference>
<dbReference type="PROSITE" id="PS01156">
    <property type="entry name" value="TONB_DEPENDENT_REC_2"/>
    <property type="match status" value="1"/>
</dbReference>
<dbReference type="SUPFAM" id="SSF56935">
    <property type="entry name" value="Porins"/>
    <property type="match status" value="1"/>
</dbReference>
<dbReference type="InterPro" id="IPR000531">
    <property type="entry name" value="Beta-barrel_TonB"/>
</dbReference>
<feature type="domain" description="TonB-dependent receptor plug" evidence="16">
    <location>
        <begin position="43"/>
        <end position="158"/>
    </location>
</feature>
<evidence type="ECO:0000256" key="1">
    <source>
        <dbReference type="ARBA" id="ARBA00004571"/>
    </source>
</evidence>
<feature type="signal peptide" evidence="14">
    <location>
        <begin position="1"/>
        <end position="24"/>
    </location>
</feature>
<keyword evidence="5 11" id="KW-0812">Transmembrane</keyword>
<keyword evidence="18" id="KW-1185">Reference proteome</keyword>
<evidence type="ECO:0000256" key="14">
    <source>
        <dbReference type="SAM" id="SignalP"/>
    </source>
</evidence>
<dbReference type="InterPro" id="IPR037066">
    <property type="entry name" value="Plug_dom_sf"/>
</dbReference>
<evidence type="ECO:0000313" key="18">
    <source>
        <dbReference type="Proteomes" id="UP001200741"/>
    </source>
</evidence>
<evidence type="ECO:0000256" key="7">
    <source>
        <dbReference type="ARBA" id="ARBA00023077"/>
    </source>
</evidence>
<comment type="subcellular location">
    <subcellularLocation>
        <location evidence="1 11">Cell outer membrane</location>
        <topology evidence="1 11">Multi-pass membrane protein</topology>
    </subcellularLocation>
</comment>
<dbReference type="PANTHER" id="PTHR47234">
    <property type="match status" value="1"/>
</dbReference>
<dbReference type="Gene3D" id="2.170.130.10">
    <property type="entry name" value="TonB-dependent receptor, plug domain"/>
    <property type="match status" value="1"/>
</dbReference>
<keyword evidence="8 11" id="KW-0472">Membrane</keyword>
<evidence type="ECO:0000256" key="11">
    <source>
        <dbReference type="PROSITE-ProRule" id="PRU01360"/>
    </source>
</evidence>
<dbReference type="Gene3D" id="2.40.170.20">
    <property type="entry name" value="TonB-dependent receptor, beta-barrel domain"/>
    <property type="match status" value="1"/>
</dbReference>
<keyword evidence="4 11" id="KW-1134">Transmembrane beta strand</keyword>
<dbReference type="PROSITE" id="PS52016">
    <property type="entry name" value="TONB_DEPENDENT_REC_3"/>
    <property type="match status" value="1"/>
</dbReference>
<evidence type="ECO:0000256" key="12">
    <source>
        <dbReference type="PROSITE-ProRule" id="PRU10144"/>
    </source>
</evidence>
<dbReference type="PANTHER" id="PTHR47234:SF2">
    <property type="entry name" value="TONB-DEPENDENT RECEPTOR"/>
    <property type="match status" value="1"/>
</dbReference>
<dbReference type="InterPro" id="IPR036942">
    <property type="entry name" value="Beta-barrel_TonB_sf"/>
</dbReference>
<sequence>MFKLNKMSAATLAYLAVVAVPALAQQQLERVEVTGSRILSPNAESPAPIQVLTAADIQASGATNLQDLLQKNPTFGTPTISRTNSNFSTSSAGVSTINLRNLGVDRTLVLVNGRRYVSGVPGSMAVDLNTIPTDFIERVEVMTGGASSTYGSDAVAGVVNIILKRNFEGVNLDASWGQSWKSDDTLKKFSATFGTNAAGGKGNVMAHFAVSKQGAVYSRDRDASAVDQFSVGAGVTGEASDIFAIQRPFYSSFAPQGRFFFTNAAGTATNRTFDANGNLIPFSTNGPAGDGVGATGYNRSSVRTIAIPTTRVLMATKGDYQLNESHSVFFEGTYANTKTFTHLEPFPLDSDVQVTPGNGLVHIPAETLVNGVKIANPLIPAALLALMTDRTNKDGTGGDGLRDYNFTRRMSDVADRTSSANRDTFRVVGGVKGDLAKSWSYETYVGYGFTREGQTSTGQVNVNNLYNALQVIPDAFGVPMCVDANARKQGCVPANIFGANTLSAAASKYISAPGSLNTSVTQKMAGASVSGEAFNLPAGPIGIAAGYEWRQEGSSTEFDALTQSGLNGGNALANTAGRYTVRELFVETKIPLLVNLPLVKSLDGTVAYRHGDYSSVGGTNSWNLGLDWAVNSTFRTRATLAQSTRAPNVADLYQGASQTFPTGLQDPCQNVLSTDTSALGIACKSYPGVVANMAANNGKFTLGQADVQGVSGFDSGNPNLKAEKGRSLTVGFVITPKSIALLKNFSFTADYYDIKIASAINLPGRQYTLDQCFKQNNPLFCSFITRRTGVQGAYSAGSLEYINQGPVNSGGQKAKGIDLTAAYAERVGPGTLSSRLSYTYLLDAWNQPTDDDASRDTSLNEVGNSRNRWMLNLGYSSGPWSIDTTTTFIGTSYLDDQFMNQLCNTDDAGKCQPARKEQGKVSSKTYFDLQGSYKWGKAQFYVGVNNLFNTKAPPIISGLPANVTGAETDAGTYDAIGRRYYVGARYSF</sequence>
<evidence type="ECO:0000256" key="4">
    <source>
        <dbReference type="ARBA" id="ARBA00022452"/>
    </source>
</evidence>
<proteinExistence type="inferred from homology"/>
<keyword evidence="10 11" id="KW-0998">Cell outer membrane</keyword>
<evidence type="ECO:0000256" key="10">
    <source>
        <dbReference type="ARBA" id="ARBA00023237"/>
    </source>
</evidence>
<evidence type="ECO:0000313" key="17">
    <source>
        <dbReference type="EMBL" id="MCE4553685.1"/>
    </source>
</evidence>
<dbReference type="RefSeq" id="WP_233370400.1">
    <property type="nucleotide sequence ID" value="NZ_JAJTWU010000002.1"/>
</dbReference>
<dbReference type="EMBL" id="JAJTWU010000002">
    <property type="protein sequence ID" value="MCE4553685.1"/>
    <property type="molecule type" value="Genomic_DNA"/>
</dbReference>
<protein>
    <submittedName>
        <fullName evidence="17">TonB-dependent receptor</fullName>
    </submittedName>
</protein>